<keyword evidence="3" id="KW-1185">Reference proteome</keyword>
<name>A0A0D0AMS3_9AGAR</name>
<evidence type="ECO:0000313" key="3">
    <source>
        <dbReference type="Proteomes" id="UP000053593"/>
    </source>
</evidence>
<organism evidence="2 3">
    <name type="scientific">Collybiopsis luxurians FD-317 M1</name>
    <dbReference type="NCBI Taxonomy" id="944289"/>
    <lineage>
        <taxon>Eukaryota</taxon>
        <taxon>Fungi</taxon>
        <taxon>Dikarya</taxon>
        <taxon>Basidiomycota</taxon>
        <taxon>Agaricomycotina</taxon>
        <taxon>Agaricomycetes</taxon>
        <taxon>Agaricomycetidae</taxon>
        <taxon>Agaricales</taxon>
        <taxon>Marasmiineae</taxon>
        <taxon>Omphalotaceae</taxon>
        <taxon>Collybiopsis</taxon>
        <taxon>Collybiopsis luxurians</taxon>
    </lineage>
</organism>
<accession>A0A0D0AMS3</accession>
<protein>
    <submittedName>
        <fullName evidence="2">Unplaced genomic scaffold GYMLUscaffold_114, whole genome shotgun sequence</fullName>
    </submittedName>
</protein>
<proteinExistence type="predicted"/>
<reference evidence="2 3" key="1">
    <citation type="submission" date="2014-04" db="EMBL/GenBank/DDBJ databases">
        <title>Evolutionary Origins and Diversification of the Mycorrhizal Mutualists.</title>
        <authorList>
            <consortium name="DOE Joint Genome Institute"/>
            <consortium name="Mycorrhizal Genomics Consortium"/>
            <person name="Kohler A."/>
            <person name="Kuo A."/>
            <person name="Nagy L.G."/>
            <person name="Floudas D."/>
            <person name="Copeland A."/>
            <person name="Barry K.W."/>
            <person name="Cichocki N."/>
            <person name="Veneault-Fourrey C."/>
            <person name="LaButti K."/>
            <person name="Lindquist E.A."/>
            <person name="Lipzen A."/>
            <person name="Lundell T."/>
            <person name="Morin E."/>
            <person name="Murat C."/>
            <person name="Riley R."/>
            <person name="Ohm R."/>
            <person name="Sun H."/>
            <person name="Tunlid A."/>
            <person name="Henrissat B."/>
            <person name="Grigoriev I.V."/>
            <person name="Hibbett D.S."/>
            <person name="Martin F."/>
        </authorList>
    </citation>
    <scope>NUCLEOTIDE SEQUENCE [LARGE SCALE GENOMIC DNA]</scope>
    <source>
        <strain evidence="2 3">FD-317 M1</strain>
    </source>
</reference>
<dbReference type="Proteomes" id="UP000053593">
    <property type="component" value="Unassembled WGS sequence"/>
</dbReference>
<keyword evidence="1" id="KW-1133">Transmembrane helix</keyword>
<dbReference type="EMBL" id="KN834862">
    <property type="protein sequence ID" value="KIK51505.1"/>
    <property type="molecule type" value="Genomic_DNA"/>
</dbReference>
<dbReference type="HOGENOM" id="CLU_1927849_0_0_1"/>
<gene>
    <name evidence="2" type="ORF">GYMLUDRAFT_64793</name>
</gene>
<keyword evidence="1" id="KW-0472">Membrane</keyword>
<dbReference type="AlphaFoldDB" id="A0A0D0AMS3"/>
<evidence type="ECO:0000256" key="1">
    <source>
        <dbReference type="SAM" id="Phobius"/>
    </source>
</evidence>
<evidence type="ECO:0000313" key="2">
    <source>
        <dbReference type="EMBL" id="KIK51505.1"/>
    </source>
</evidence>
<feature type="transmembrane region" description="Helical" evidence="1">
    <location>
        <begin position="20"/>
        <end position="42"/>
    </location>
</feature>
<keyword evidence="1" id="KW-0812">Transmembrane</keyword>
<sequence length="131" mass="14726">MSSPLSISKPGVAEDLGSSLGGIYVSLRIFTVLWGILTMQLFHYFVRYYLDSEENILYHGADSLGALDTSILLCTETWSVVNKQSSFAFSYFPLTINCNLEYDVLIKYWGDPSGILQDKTQVKDSYEGDKN</sequence>